<sequence length="123" mass="13535">MSPLAQEEKAHRFCGMAAGTQRVGISEFARGKAWRHTLDESGCVEVTDRAGTIGLLLTPDYADDVSSYISQLEAELEQAYVRALFDMRRDYSEPAEGTALATAALAEFDARENKIREFLDGGE</sequence>
<name>A0A4S4G568_9ACTN</name>
<accession>A0A4S4G568</accession>
<evidence type="ECO:0000313" key="2">
    <source>
        <dbReference type="Proteomes" id="UP000308978"/>
    </source>
</evidence>
<dbReference type="RefSeq" id="WP_136432359.1">
    <property type="nucleotide sequence ID" value="NZ_CAPIAG010000014.1"/>
</dbReference>
<gene>
    <name evidence="1" type="ORF">E5986_00430</name>
</gene>
<organism evidence="1 2">
    <name type="scientific">Adlercreutzia caecimuris</name>
    <dbReference type="NCBI Taxonomy" id="671266"/>
    <lineage>
        <taxon>Bacteria</taxon>
        <taxon>Bacillati</taxon>
        <taxon>Actinomycetota</taxon>
        <taxon>Coriobacteriia</taxon>
        <taxon>Eggerthellales</taxon>
        <taxon>Eggerthellaceae</taxon>
        <taxon>Adlercreutzia</taxon>
    </lineage>
</organism>
<dbReference type="EMBL" id="SSTJ01000001">
    <property type="protein sequence ID" value="THG38799.1"/>
    <property type="molecule type" value="Genomic_DNA"/>
</dbReference>
<reference evidence="1 2" key="1">
    <citation type="submission" date="2019-04" db="EMBL/GenBank/DDBJ databases">
        <title>Microbes associate with the intestines of laboratory mice.</title>
        <authorList>
            <person name="Navarre W."/>
            <person name="Wong E."/>
            <person name="Huang K.C."/>
            <person name="Tropini C."/>
            <person name="Ng K."/>
            <person name="Yu B."/>
        </authorList>
    </citation>
    <scope>NUCLEOTIDE SEQUENCE [LARGE SCALE GENOMIC DNA]</scope>
    <source>
        <strain evidence="1 2">NM80_B27</strain>
    </source>
</reference>
<dbReference type="Proteomes" id="UP000308978">
    <property type="component" value="Unassembled WGS sequence"/>
</dbReference>
<protein>
    <submittedName>
        <fullName evidence="1">Uncharacterized protein</fullName>
    </submittedName>
</protein>
<dbReference type="AlphaFoldDB" id="A0A4S4G568"/>
<evidence type="ECO:0000313" key="1">
    <source>
        <dbReference type="EMBL" id="THG38799.1"/>
    </source>
</evidence>
<proteinExistence type="predicted"/>
<comment type="caution">
    <text evidence="1">The sequence shown here is derived from an EMBL/GenBank/DDBJ whole genome shotgun (WGS) entry which is preliminary data.</text>
</comment>